<dbReference type="Proteomes" id="UP000825367">
    <property type="component" value="Chromosome"/>
</dbReference>
<dbReference type="EMBL" id="CP080333">
    <property type="protein sequence ID" value="QYL14942.1"/>
    <property type="molecule type" value="Genomic_DNA"/>
</dbReference>
<evidence type="ECO:0000313" key="2">
    <source>
        <dbReference type="Proteomes" id="UP000825367"/>
    </source>
</evidence>
<dbReference type="RefSeq" id="WP_096311658.1">
    <property type="nucleotide sequence ID" value="NZ_BAAAVX010000050.1"/>
</dbReference>
<evidence type="ECO:0000313" key="1">
    <source>
        <dbReference type="EMBL" id="QYL14942.1"/>
    </source>
</evidence>
<keyword evidence="2" id="KW-1185">Reference proteome</keyword>
<accession>A0ABX8VAY1</accession>
<proteinExistence type="predicted"/>
<sequence length="113" mass="12133">MTLATLDQITPPADAIRCDPWEDDGQRSFAITEPVELDAGGYPLSVRVAGAQDYTGAVERRVVLRVGHDDCEMTAEQTDSLIAALLASRNRLQASELTHPNGVLTQPQTVGVS</sequence>
<reference evidence="1 2" key="1">
    <citation type="submission" date="2021-07" db="EMBL/GenBank/DDBJ databases">
        <title>Whole genome sequencing of non-tuberculosis mycobacteria type-strains.</title>
        <authorList>
            <person name="Igarashi Y."/>
            <person name="Osugi A."/>
            <person name="Mitarai S."/>
        </authorList>
    </citation>
    <scope>NUCLEOTIDE SEQUENCE [LARGE SCALE GENOMIC DNA]</scope>
    <source>
        <strain evidence="1 2">JCM 16370</strain>
    </source>
</reference>
<protein>
    <submittedName>
        <fullName evidence="1">Uncharacterized protein</fullName>
    </submittedName>
</protein>
<name>A0ABX8VAY1_9MYCO</name>
<organism evidence="1 2">
    <name type="scientific">Mycolicibacterium pallens</name>
    <dbReference type="NCBI Taxonomy" id="370524"/>
    <lineage>
        <taxon>Bacteria</taxon>
        <taxon>Bacillati</taxon>
        <taxon>Actinomycetota</taxon>
        <taxon>Actinomycetes</taxon>
        <taxon>Mycobacteriales</taxon>
        <taxon>Mycobacteriaceae</taxon>
        <taxon>Mycolicibacterium</taxon>
    </lineage>
</organism>
<gene>
    <name evidence="1" type="ORF">K0O64_17405</name>
</gene>